<accession>A0AAT9H8U0</accession>
<dbReference type="GO" id="GO:0004556">
    <property type="term" value="F:alpha-amylase activity"/>
    <property type="evidence" value="ECO:0007669"/>
    <property type="project" value="TreeGrafter"/>
</dbReference>
<dbReference type="GO" id="GO:0009313">
    <property type="term" value="P:oligosaccharide catabolic process"/>
    <property type="evidence" value="ECO:0007669"/>
    <property type="project" value="TreeGrafter"/>
</dbReference>
<dbReference type="Pfam" id="PF00128">
    <property type="entry name" value="Alpha-amylase"/>
    <property type="match status" value="1"/>
</dbReference>
<comment type="similarity">
    <text evidence="1">Belongs to the glycosyl hydrolase 13 family.</text>
</comment>
<dbReference type="PANTHER" id="PTHR10357:SF179">
    <property type="entry name" value="NEUTRAL AND BASIC AMINO ACID TRANSPORT PROTEIN RBAT"/>
    <property type="match status" value="1"/>
</dbReference>
<evidence type="ECO:0000259" key="2">
    <source>
        <dbReference type="Pfam" id="PF00128"/>
    </source>
</evidence>
<feature type="domain" description="Glycosyl hydrolase family 13 catalytic" evidence="2">
    <location>
        <begin position="2"/>
        <end position="68"/>
    </location>
</feature>
<sequence length="76" mass="8619">MFGGSAWQRVPDGQWYLHLFAAEQPDLNWGHPDVRADARTTLRFWSDRGVDGFRVDVAHALAKDLDEPLRDLGSPN</sequence>
<dbReference type="InterPro" id="IPR017853">
    <property type="entry name" value="GH"/>
</dbReference>
<evidence type="ECO:0000256" key="1">
    <source>
        <dbReference type="ARBA" id="ARBA00008061"/>
    </source>
</evidence>
<dbReference type="SUPFAM" id="SSF51445">
    <property type="entry name" value="(Trans)glycosidases"/>
    <property type="match status" value="1"/>
</dbReference>
<evidence type="ECO:0000313" key="3">
    <source>
        <dbReference type="EMBL" id="BFO13757.1"/>
    </source>
</evidence>
<name>A0AAT9H8U0_9ACTN</name>
<dbReference type="Gene3D" id="3.20.20.80">
    <property type="entry name" value="Glycosidases"/>
    <property type="match status" value="1"/>
</dbReference>
<proteinExistence type="inferred from homology"/>
<dbReference type="EMBL" id="AP035768">
    <property type="protein sequence ID" value="BFO13757.1"/>
    <property type="molecule type" value="Genomic_DNA"/>
</dbReference>
<dbReference type="InterPro" id="IPR006047">
    <property type="entry name" value="GH13_cat_dom"/>
</dbReference>
<protein>
    <recommendedName>
        <fullName evidence="2">Glycosyl hydrolase family 13 catalytic domain-containing protein</fullName>
    </recommendedName>
</protein>
<dbReference type="PANTHER" id="PTHR10357">
    <property type="entry name" value="ALPHA-AMYLASE FAMILY MEMBER"/>
    <property type="match status" value="1"/>
</dbReference>
<gene>
    <name evidence="3" type="ORF">SHKM778_01450</name>
</gene>
<organism evidence="3">
    <name type="scientific">Streptomyces haneummycinicus</name>
    <dbReference type="NCBI Taxonomy" id="3074435"/>
    <lineage>
        <taxon>Bacteria</taxon>
        <taxon>Bacillati</taxon>
        <taxon>Actinomycetota</taxon>
        <taxon>Actinomycetes</taxon>
        <taxon>Kitasatosporales</taxon>
        <taxon>Streptomycetaceae</taxon>
        <taxon>Streptomyces</taxon>
    </lineage>
</organism>
<dbReference type="AlphaFoldDB" id="A0AAT9H8U0"/>
<dbReference type="Gene3D" id="3.90.400.10">
    <property type="entry name" value="Oligo-1,6-glucosidase, Domain 2"/>
    <property type="match status" value="1"/>
</dbReference>
<reference evidence="3" key="2">
    <citation type="submission" date="2024-07" db="EMBL/GenBank/DDBJ databases">
        <title>Streptomyces haneummycinica sp. nov., a new antibiotic-producing actinobacterium isolated from marine sediment.</title>
        <authorList>
            <person name="Uemura M."/>
            <person name="Hamada M."/>
            <person name="Hirano S."/>
            <person name="Kobayashi K."/>
            <person name="Ohshiro T."/>
            <person name="Kobayashi T."/>
            <person name="Terahara T."/>
        </authorList>
    </citation>
    <scope>NUCLEOTIDE SEQUENCE</scope>
    <source>
        <strain evidence="3">KM77-8</strain>
    </source>
</reference>
<reference evidence="3" key="1">
    <citation type="submission" date="2024-06" db="EMBL/GenBank/DDBJ databases">
        <authorList>
            <consortium name="consrtm"/>
            <person name="Uemura M."/>
            <person name="Terahara T."/>
        </authorList>
    </citation>
    <scope>NUCLEOTIDE SEQUENCE</scope>
    <source>
        <strain evidence="3">KM77-8</strain>
    </source>
</reference>
<dbReference type="InterPro" id="IPR045857">
    <property type="entry name" value="O16G_dom_2"/>
</dbReference>